<proteinExistence type="predicted"/>
<dbReference type="InterPro" id="IPR000485">
    <property type="entry name" value="AsnC-type_HTH_dom"/>
</dbReference>
<dbReference type="GO" id="GO:0043200">
    <property type="term" value="P:response to amino acid"/>
    <property type="evidence" value="ECO:0007669"/>
    <property type="project" value="TreeGrafter"/>
</dbReference>
<evidence type="ECO:0000313" key="6">
    <source>
        <dbReference type="Proteomes" id="UP000392064"/>
    </source>
</evidence>
<evidence type="ECO:0000313" key="5">
    <source>
        <dbReference type="EMBL" id="QGG40429.1"/>
    </source>
</evidence>
<evidence type="ECO:0000259" key="4">
    <source>
        <dbReference type="PROSITE" id="PS50956"/>
    </source>
</evidence>
<dbReference type="EMBL" id="CP045737">
    <property type="protein sequence ID" value="QGG40429.1"/>
    <property type="molecule type" value="Genomic_DNA"/>
</dbReference>
<dbReference type="InterPro" id="IPR019888">
    <property type="entry name" value="Tscrpt_reg_AsnC-like"/>
</dbReference>
<dbReference type="SMART" id="SM00344">
    <property type="entry name" value="HTH_ASNC"/>
    <property type="match status" value="1"/>
</dbReference>
<dbReference type="Proteomes" id="UP000392064">
    <property type="component" value="Chromosome"/>
</dbReference>
<name>A0A5Q2MFE5_9ACTN</name>
<dbReference type="InterPro" id="IPR036388">
    <property type="entry name" value="WH-like_DNA-bd_sf"/>
</dbReference>
<dbReference type="InterPro" id="IPR036390">
    <property type="entry name" value="WH_DNA-bd_sf"/>
</dbReference>
<dbReference type="SUPFAM" id="SSF54909">
    <property type="entry name" value="Dimeric alpha+beta barrel"/>
    <property type="match status" value="1"/>
</dbReference>
<dbReference type="PANTHER" id="PTHR30154:SF54">
    <property type="entry name" value="POSSIBLE TRANSCRIPTIONAL REGULATORY PROTEIN (PROBABLY LRP_ASNC-FAMILY)"/>
    <property type="match status" value="1"/>
</dbReference>
<dbReference type="Pfam" id="PF13412">
    <property type="entry name" value="HTH_24"/>
    <property type="match status" value="1"/>
</dbReference>
<dbReference type="InterPro" id="IPR011008">
    <property type="entry name" value="Dimeric_a/b-barrel"/>
</dbReference>
<dbReference type="Gene3D" id="1.10.10.10">
    <property type="entry name" value="Winged helix-like DNA-binding domain superfamily/Winged helix DNA-binding domain"/>
    <property type="match status" value="1"/>
</dbReference>
<keyword evidence="6" id="KW-1185">Reference proteome</keyword>
<dbReference type="CDD" id="cd00090">
    <property type="entry name" value="HTH_ARSR"/>
    <property type="match status" value="1"/>
</dbReference>
<dbReference type="InterPro" id="IPR019887">
    <property type="entry name" value="Tscrpt_reg_AsnC/Lrp_C"/>
</dbReference>
<reference evidence="5 6" key="1">
    <citation type="submission" date="2019-11" db="EMBL/GenBank/DDBJ databases">
        <authorList>
            <person name="Li J."/>
        </authorList>
    </citation>
    <scope>NUCLEOTIDE SEQUENCE [LARGE SCALE GENOMIC DNA]</scope>
    <source>
        <strain evidence="5 6">MF47</strain>
    </source>
</reference>
<dbReference type="PROSITE" id="PS50956">
    <property type="entry name" value="HTH_ASNC_2"/>
    <property type="match status" value="1"/>
</dbReference>
<dbReference type="PANTHER" id="PTHR30154">
    <property type="entry name" value="LEUCINE-RESPONSIVE REGULATORY PROTEIN"/>
    <property type="match status" value="1"/>
</dbReference>
<keyword evidence="3" id="KW-0804">Transcription</keyword>
<accession>A0A5Q2MFE5</accession>
<sequence length="169" mass="18468">MTAPCEATEVTGVPVAKDVRELDDIDERIVAALRREGRMPNNALADKVGIAASTCLTRLRSLIDRGVIAGFHAEVDPAWLGRPIQAMIAVRLRSDARGAITEFSDRLAGMPEVLNVYFLAGADDFHVHVAARDPEDLRSFVVDHLSSAPEVALTETNLIFEHKRGRLAE</sequence>
<dbReference type="GO" id="GO:0005829">
    <property type="term" value="C:cytosol"/>
    <property type="evidence" value="ECO:0007669"/>
    <property type="project" value="TreeGrafter"/>
</dbReference>
<dbReference type="GO" id="GO:0043565">
    <property type="term" value="F:sequence-specific DNA binding"/>
    <property type="evidence" value="ECO:0007669"/>
    <property type="project" value="InterPro"/>
</dbReference>
<evidence type="ECO:0000256" key="1">
    <source>
        <dbReference type="ARBA" id="ARBA00023015"/>
    </source>
</evidence>
<dbReference type="Gene3D" id="3.30.70.920">
    <property type="match status" value="1"/>
</dbReference>
<dbReference type="SUPFAM" id="SSF46785">
    <property type="entry name" value="Winged helix' DNA-binding domain"/>
    <property type="match status" value="1"/>
</dbReference>
<dbReference type="PRINTS" id="PR00033">
    <property type="entry name" value="HTHASNC"/>
</dbReference>
<evidence type="ECO:0000256" key="2">
    <source>
        <dbReference type="ARBA" id="ARBA00023125"/>
    </source>
</evidence>
<organism evidence="5 6">
    <name type="scientific">Aeromicrobium yanjiei</name>
    <dbReference type="NCBI Taxonomy" id="2662028"/>
    <lineage>
        <taxon>Bacteria</taxon>
        <taxon>Bacillati</taxon>
        <taxon>Actinomycetota</taxon>
        <taxon>Actinomycetes</taxon>
        <taxon>Propionibacteriales</taxon>
        <taxon>Nocardioidaceae</taxon>
        <taxon>Aeromicrobium</taxon>
    </lineage>
</organism>
<protein>
    <submittedName>
        <fullName evidence="5">Winged helix-turn-helix transcriptional regulator</fullName>
    </submittedName>
</protein>
<keyword evidence="2" id="KW-0238">DNA-binding</keyword>
<dbReference type="AlphaFoldDB" id="A0A5Q2MFE5"/>
<dbReference type="KEGG" id="aef:GEV26_03065"/>
<keyword evidence="1" id="KW-0805">Transcription regulation</keyword>
<gene>
    <name evidence="5" type="ORF">GEV26_03065</name>
</gene>
<evidence type="ECO:0000256" key="3">
    <source>
        <dbReference type="ARBA" id="ARBA00023163"/>
    </source>
</evidence>
<dbReference type="InterPro" id="IPR011991">
    <property type="entry name" value="ArsR-like_HTH"/>
</dbReference>
<feature type="domain" description="HTH asnC-type" evidence="4">
    <location>
        <begin position="22"/>
        <end position="83"/>
    </location>
</feature>
<dbReference type="Pfam" id="PF01037">
    <property type="entry name" value="AsnC_trans_reg"/>
    <property type="match status" value="1"/>
</dbReference>